<comment type="subcellular location">
    <subcellularLocation>
        <location evidence="1">Cytoplasm</location>
    </subcellularLocation>
</comment>
<dbReference type="GO" id="GO:0005634">
    <property type="term" value="C:nucleus"/>
    <property type="evidence" value="ECO:0007669"/>
    <property type="project" value="TreeGrafter"/>
</dbReference>
<accession>A0AAW1DYQ0</accession>
<comment type="similarity">
    <text evidence="7">Belongs to the protein-tyrosine phosphatase family. Non-receptor class 4 subfamily.</text>
</comment>
<dbReference type="AlphaFoldDB" id="A0AAW1DYQ0"/>
<keyword evidence="12" id="KW-1185">Reference proteome</keyword>
<evidence type="ECO:0000259" key="9">
    <source>
        <dbReference type="PROSITE" id="PS50055"/>
    </source>
</evidence>
<dbReference type="EC" id="3.1.3.48" evidence="2"/>
<evidence type="ECO:0000256" key="2">
    <source>
        <dbReference type="ARBA" id="ARBA00013064"/>
    </source>
</evidence>
<feature type="region of interest" description="Disordered" evidence="8">
    <location>
        <begin position="635"/>
        <end position="677"/>
    </location>
</feature>
<dbReference type="InterPro" id="IPR047170">
    <property type="entry name" value="PTN12/18/22"/>
</dbReference>
<feature type="domain" description="Tyrosine-protein phosphatase" evidence="9">
    <location>
        <begin position="29"/>
        <end position="294"/>
    </location>
</feature>
<feature type="compositionally biased region" description="Pro residues" evidence="8">
    <location>
        <begin position="811"/>
        <end position="822"/>
    </location>
</feature>
<comment type="caution">
    <text evidence="11">The sequence shown here is derived from an EMBL/GenBank/DDBJ whole genome shotgun (WGS) entry which is preliminary data.</text>
</comment>
<evidence type="ECO:0000256" key="8">
    <source>
        <dbReference type="SAM" id="MobiDB-lite"/>
    </source>
</evidence>
<dbReference type="PANTHER" id="PTHR45983">
    <property type="entry name" value="TYROSINE PHOSPHATSE N18, PUTATIVE-RELATED"/>
    <property type="match status" value="1"/>
</dbReference>
<dbReference type="SMART" id="SM00404">
    <property type="entry name" value="PTPc_motif"/>
    <property type="match status" value="1"/>
</dbReference>
<dbReference type="GO" id="GO:0050852">
    <property type="term" value="P:T cell receptor signaling pathway"/>
    <property type="evidence" value="ECO:0007669"/>
    <property type="project" value="TreeGrafter"/>
</dbReference>
<feature type="compositionally biased region" description="Basic residues" evidence="8">
    <location>
        <begin position="797"/>
        <end position="807"/>
    </location>
</feature>
<evidence type="ECO:0000256" key="6">
    <source>
        <dbReference type="ARBA" id="ARBA00022912"/>
    </source>
</evidence>
<dbReference type="PROSITE" id="PS50055">
    <property type="entry name" value="TYR_PHOSPHATASE_PTP"/>
    <property type="match status" value="1"/>
</dbReference>
<feature type="domain" description="Tyrosine specific protein phosphatases" evidence="10">
    <location>
        <begin position="208"/>
        <end position="285"/>
    </location>
</feature>
<feature type="compositionally biased region" description="Basic and acidic residues" evidence="8">
    <location>
        <begin position="413"/>
        <end position="423"/>
    </location>
</feature>
<dbReference type="GO" id="GO:0004726">
    <property type="term" value="F:non-membrane spanning protein tyrosine phosphatase activity"/>
    <property type="evidence" value="ECO:0007669"/>
    <property type="project" value="InterPro"/>
</dbReference>
<dbReference type="InterPro" id="IPR000242">
    <property type="entry name" value="PTP_cat"/>
</dbReference>
<feature type="compositionally biased region" description="Polar residues" evidence="8">
    <location>
        <begin position="387"/>
        <end position="411"/>
    </location>
</feature>
<organism evidence="11 12">
    <name type="scientific">Zoarces viviparus</name>
    <name type="common">Viviparous eelpout</name>
    <name type="synonym">Blennius viviparus</name>
    <dbReference type="NCBI Taxonomy" id="48416"/>
    <lineage>
        <taxon>Eukaryota</taxon>
        <taxon>Metazoa</taxon>
        <taxon>Chordata</taxon>
        <taxon>Craniata</taxon>
        <taxon>Vertebrata</taxon>
        <taxon>Euteleostomi</taxon>
        <taxon>Actinopterygii</taxon>
        <taxon>Neopterygii</taxon>
        <taxon>Teleostei</taxon>
        <taxon>Neoteleostei</taxon>
        <taxon>Acanthomorphata</taxon>
        <taxon>Eupercaria</taxon>
        <taxon>Perciformes</taxon>
        <taxon>Cottioidei</taxon>
        <taxon>Zoarcales</taxon>
        <taxon>Zoarcidae</taxon>
        <taxon>Zoarcinae</taxon>
        <taxon>Zoarces</taxon>
    </lineage>
</organism>
<feature type="compositionally biased region" description="Polar residues" evidence="8">
    <location>
        <begin position="774"/>
        <end position="783"/>
    </location>
</feature>
<evidence type="ECO:0000259" key="10">
    <source>
        <dbReference type="PROSITE" id="PS50056"/>
    </source>
</evidence>
<dbReference type="GO" id="GO:0005737">
    <property type="term" value="C:cytoplasm"/>
    <property type="evidence" value="ECO:0007669"/>
    <property type="project" value="UniProtKB-SubCell"/>
</dbReference>
<evidence type="ECO:0000256" key="4">
    <source>
        <dbReference type="ARBA" id="ARBA00022553"/>
    </source>
</evidence>
<dbReference type="Proteomes" id="UP001488805">
    <property type="component" value="Unassembled WGS sequence"/>
</dbReference>
<evidence type="ECO:0000256" key="7">
    <source>
        <dbReference type="ARBA" id="ARBA00034734"/>
    </source>
</evidence>
<feature type="region of interest" description="Disordered" evidence="8">
    <location>
        <begin position="387"/>
        <end position="433"/>
    </location>
</feature>
<evidence type="ECO:0000256" key="5">
    <source>
        <dbReference type="ARBA" id="ARBA00022801"/>
    </source>
</evidence>
<dbReference type="PROSITE" id="PS00383">
    <property type="entry name" value="TYR_PHOSPHATASE_1"/>
    <property type="match status" value="1"/>
</dbReference>
<keyword evidence="3" id="KW-0963">Cytoplasm</keyword>
<dbReference type="InterPro" id="IPR000387">
    <property type="entry name" value="Tyr_Pase_dom"/>
</dbReference>
<dbReference type="FunFam" id="3.90.190.10:FF:000045">
    <property type="entry name" value="Tyrosine-protein phosphatase non-receptor type 12"/>
    <property type="match status" value="1"/>
</dbReference>
<name>A0AAW1DYQ0_ZOAVI</name>
<gene>
    <name evidence="11" type="ORF">VZT92_025832</name>
</gene>
<dbReference type="SMART" id="SM00194">
    <property type="entry name" value="PTPc"/>
    <property type="match status" value="1"/>
</dbReference>
<evidence type="ECO:0000313" key="12">
    <source>
        <dbReference type="Proteomes" id="UP001488805"/>
    </source>
</evidence>
<evidence type="ECO:0000256" key="1">
    <source>
        <dbReference type="ARBA" id="ARBA00004496"/>
    </source>
</evidence>
<reference evidence="11 12" key="1">
    <citation type="journal article" date="2024" name="Genome Biol. Evol.">
        <title>Chromosome-level genome assembly of the viviparous eelpout Zoarces viviparus.</title>
        <authorList>
            <person name="Fuhrmann N."/>
            <person name="Brasseur M.V."/>
            <person name="Bakowski C.E."/>
            <person name="Podsiadlowski L."/>
            <person name="Prost S."/>
            <person name="Krehenwinkel H."/>
            <person name="Mayer C."/>
        </authorList>
    </citation>
    <scope>NUCLEOTIDE SEQUENCE [LARGE SCALE GENOMIC DNA]</scope>
    <source>
        <strain evidence="11">NO-MEL_2022_Ind0_liver</strain>
    </source>
</reference>
<proteinExistence type="inferred from homology"/>
<dbReference type="Pfam" id="PF00102">
    <property type="entry name" value="Y_phosphatase"/>
    <property type="match status" value="1"/>
</dbReference>
<keyword evidence="4" id="KW-0597">Phosphoprotein</keyword>
<feature type="region of interest" description="Disordered" evidence="8">
    <location>
        <begin position="734"/>
        <end position="855"/>
    </location>
</feature>
<sequence>MEQQAWILRDLLVQLERQEAVDEQAPNGIAVEFTRLKNQSIKYRTDKTYPSKTAEKQENSKKNRYKDIVPFDHTRVKLTLTTAKNDSEYINASFIKGVSGSSAYIATQGPLSHTVLDFLRMLWEYNITVVIMACREFEMGKKKCERYWPQKQEQPFLCEPFTVYCDSEENRGDYMTRMLRVTYRNCSRTLKQLHYFNWPDHGVPDSIPPILDMLHEMRSYQAHDDVPFCIHCSAGCGRTGVLCVIDYTWNLLKKQMITPDFNIYDLVQDMRTQRPSVVQTKEQYELVYRTIKLLFERYLQSLEAQTCRNMVTTVPSSITTDTESELSDLSEELDLRPQFQHLLDEERDVLRQYHTLLPSASENHIALRAKDLPRDQEQWHLLQTLPEASTTIQDPQEGSKTPVTQAHTSQRAPAEDERIKESDDIPSLNPQPSPAVAAAICLMVEDPYFDTPMSSPSSEETPMDLTEDAKQWRVSTILSTPSLCLNDQTLELNSPASGAVEVHRDEEVPPPLPQRTPESYVIAVDAEHPDPCERLTLIIPPNAAAEAVRELGSSPPSPAPALPERTPESFELPLDQAPVKLKSEVKPAVKPNRIGMSSEWSGDSEPAAPASQSETKPWARSKSLKVKMTFTVPETHPDLASNTTSNLHPHCPPQEPPTPPLLPQTEESLTPPLPDRTPESFILTTEEIHEKTALCPPPLEAAWLLPRVGFSSEWNGTAQPKKFLDVVMSRSKSVRAKGSRQEPLTAVRQLAPPPVVEAGAGSAQVGQHDVNRRPSLNTETSGNKSDKSHEKGLSRAKSLKFFRHKQKPKADPPPPPTQPGTQPPAHGASSSVFKFGFGNRFGKPKGPRSYPETWV</sequence>
<dbReference type="Gene3D" id="3.90.190.10">
    <property type="entry name" value="Protein tyrosine phosphatase superfamily"/>
    <property type="match status" value="1"/>
</dbReference>
<feature type="compositionally biased region" description="Basic and acidic residues" evidence="8">
    <location>
        <begin position="784"/>
        <end position="793"/>
    </location>
</feature>
<dbReference type="GO" id="GO:0050868">
    <property type="term" value="P:negative regulation of T cell activation"/>
    <property type="evidence" value="ECO:0007669"/>
    <property type="project" value="TreeGrafter"/>
</dbReference>
<protein>
    <recommendedName>
        <fullName evidence="2">protein-tyrosine-phosphatase</fullName>
        <ecNumber evidence="2">3.1.3.48</ecNumber>
    </recommendedName>
</protein>
<feature type="compositionally biased region" description="Pro residues" evidence="8">
    <location>
        <begin position="650"/>
        <end position="662"/>
    </location>
</feature>
<evidence type="ECO:0000313" key="11">
    <source>
        <dbReference type="EMBL" id="KAK9515165.1"/>
    </source>
</evidence>
<dbReference type="InterPro" id="IPR003595">
    <property type="entry name" value="Tyr_Pase_cat"/>
</dbReference>
<feature type="region of interest" description="Disordered" evidence="8">
    <location>
        <begin position="571"/>
        <end position="620"/>
    </location>
</feature>
<dbReference type="PANTHER" id="PTHR45983:SF1">
    <property type="entry name" value="TYROSINE-PROTEIN PHOSPHATASE NON-RECEPTOR TYPE 22"/>
    <property type="match status" value="1"/>
</dbReference>
<dbReference type="EMBL" id="JBCEZU010000586">
    <property type="protein sequence ID" value="KAK9515165.1"/>
    <property type="molecule type" value="Genomic_DNA"/>
</dbReference>
<keyword evidence="6" id="KW-0904">Protein phosphatase</keyword>
<dbReference type="SUPFAM" id="SSF52799">
    <property type="entry name" value="(Phosphotyrosine protein) phosphatases II"/>
    <property type="match status" value="1"/>
</dbReference>
<dbReference type="InterPro" id="IPR016130">
    <property type="entry name" value="Tyr_Pase_AS"/>
</dbReference>
<keyword evidence="5" id="KW-0378">Hydrolase</keyword>
<dbReference type="InterPro" id="IPR029021">
    <property type="entry name" value="Prot-tyrosine_phosphatase-like"/>
</dbReference>
<dbReference type="PROSITE" id="PS50056">
    <property type="entry name" value="TYR_PHOSPHATASE_2"/>
    <property type="match status" value="1"/>
</dbReference>
<dbReference type="PRINTS" id="PR00700">
    <property type="entry name" value="PRTYPHPHTASE"/>
</dbReference>
<evidence type="ECO:0000256" key="3">
    <source>
        <dbReference type="ARBA" id="ARBA00022490"/>
    </source>
</evidence>